<evidence type="ECO:0000259" key="7">
    <source>
        <dbReference type="Pfam" id="PF02687"/>
    </source>
</evidence>
<feature type="transmembrane region" description="Helical" evidence="6">
    <location>
        <begin position="614"/>
        <end position="639"/>
    </location>
</feature>
<evidence type="ECO:0000256" key="6">
    <source>
        <dbReference type="SAM" id="Phobius"/>
    </source>
</evidence>
<feature type="transmembrane region" description="Helical" evidence="6">
    <location>
        <begin position="248"/>
        <end position="267"/>
    </location>
</feature>
<protein>
    <submittedName>
        <fullName evidence="8">Putative ABC transport system permease protein</fullName>
    </submittedName>
</protein>
<keyword evidence="9" id="KW-1185">Reference proteome</keyword>
<keyword evidence="5 6" id="KW-0472">Membrane</keyword>
<evidence type="ECO:0000256" key="3">
    <source>
        <dbReference type="ARBA" id="ARBA00022692"/>
    </source>
</evidence>
<dbReference type="GO" id="GO:0005886">
    <property type="term" value="C:plasma membrane"/>
    <property type="evidence" value="ECO:0007669"/>
    <property type="project" value="UniProtKB-SubCell"/>
</dbReference>
<feature type="transmembrane region" description="Helical" evidence="6">
    <location>
        <begin position="337"/>
        <end position="361"/>
    </location>
</feature>
<organism evidence="8 9">
    <name type="scientific">Desulfosporosinus lacus DSM 15449</name>
    <dbReference type="NCBI Taxonomy" id="1121420"/>
    <lineage>
        <taxon>Bacteria</taxon>
        <taxon>Bacillati</taxon>
        <taxon>Bacillota</taxon>
        <taxon>Clostridia</taxon>
        <taxon>Eubacteriales</taxon>
        <taxon>Desulfitobacteriaceae</taxon>
        <taxon>Desulfosporosinus</taxon>
    </lineage>
</organism>
<evidence type="ECO:0000313" key="9">
    <source>
        <dbReference type="Proteomes" id="UP000183954"/>
    </source>
</evidence>
<comment type="subcellular location">
    <subcellularLocation>
        <location evidence="1">Cell membrane</location>
        <topology evidence="1">Multi-pass membrane protein</topology>
    </subcellularLocation>
</comment>
<feature type="domain" description="ABC3 transporter permease C-terminal" evidence="7">
    <location>
        <begin position="250"/>
        <end position="369"/>
    </location>
</feature>
<reference evidence="9" key="1">
    <citation type="submission" date="2016-11" db="EMBL/GenBank/DDBJ databases">
        <authorList>
            <person name="Varghese N."/>
            <person name="Submissions S."/>
        </authorList>
    </citation>
    <scope>NUCLEOTIDE SEQUENCE [LARGE SCALE GENOMIC DNA]</scope>
    <source>
        <strain evidence="9">DSM 15449</strain>
    </source>
</reference>
<evidence type="ECO:0000256" key="5">
    <source>
        <dbReference type="ARBA" id="ARBA00023136"/>
    </source>
</evidence>
<name>A0A1M6GJ41_9FIRM</name>
<dbReference type="Proteomes" id="UP000183954">
    <property type="component" value="Unassembled WGS sequence"/>
</dbReference>
<dbReference type="PANTHER" id="PTHR30287">
    <property type="entry name" value="MEMBRANE COMPONENT OF PREDICTED ABC SUPERFAMILY METABOLITE UPTAKE TRANSPORTER"/>
    <property type="match status" value="1"/>
</dbReference>
<keyword evidence="3 6" id="KW-0812">Transmembrane</keyword>
<dbReference type="InterPro" id="IPR038766">
    <property type="entry name" value="Membrane_comp_ABC_pdt"/>
</dbReference>
<accession>A0A1M6GJ41</accession>
<sequence length="746" mass="82631">MTLFRKVIRTMLEHKARYIGAMLLLMISSMMFVMLNMTSINLHNAFTVFSERNVLSDAEFSTGSEIDADALGEQFDAKVELGGTADCEVKPGQTLRVFSMMNMVNTPAVQEGNLPGDSEIMLDRLFAETNGYKIGDTITIANKDFTVSGYTLLPNFIYVIKSKEVMMNDPQTFGVGVVGKTDFNSLPDRSEVYAIRFDERENIKAQEAAVKNELRSPGAQITNWQSTEKKVNVSYVPMEVSVLSTMSAAVPLAMLALTCVLLGMLMWRIIKSESVIIGTFYAQGYRRRELRRHYLMFPLLVSVIGSAIGSILGLILADSTFHFMLTAFPMPVYETIFNPWLIVFAVLLPIIILCGVTWGIIGKILKTPPAILMKGGEVKNKTNFIERSLRLDRLGFTTKFQIREQVRSLSRTFFLLFGVVVATMLMLYGLTMKSSVDYMLNEGVKEMYNLKYEYVFASDKTGTPPAGTEQFGAAYVSLADNEEVSFYVTGVLPNTERIRLKDTFGQTFKPDQTTITAPLAQKLNVNEGGSVTVFDTENGSKHTLIIGKVADTYAGDFLFMPLNQFNSEFGHPADAYIGIWSDESMTFAQGKIQSVKSIDAIITGFGKLIDQMGAMIYGLIVAAFILGLIIIYIVTGLVVDESRTSISLMKVFGYRKKEIGRLILGSNTFIVVAGYLLGIPALLGTVGALYGSLTESLQIVLPVKLNVWYMLLGFVVVMVTFELAKLICRRKVARIPMSEALKAGTE</sequence>
<evidence type="ECO:0000256" key="1">
    <source>
        <dbReference type="ARBA" id="ARBA00004651"/>
    </source>
</evidence>
<keyword evidence="2" id="KW-1003">Cell membrane</keyword>
<dbReference type="STRING" id="1121420.SAMN02746098_05161"/>
<gene>
    <name evidence="8" type="ORF">SAMN02746098_05161</name>
</gene>
<dbReference type="AlphaFoldDB" id="A0A1M6GJ41"/>
<keyword evidence="4 6" id="KW-1133">Transmembrane helix</keyword>
<dbReference type="Pfam" id="PF02687">
    <property type="entry name" value="FtsX"/>
    <property type="match status" value="2"/>
</dbReference>
<dbReference type="RefSeq" id="WP_073033337.1">
    <property type="nucleotide sequence ID" value="NZ_FQXJ01000037.1"/>
</dbReference>
<feature type="transmembrane region" description="Helical" evidence="6">
    <location>
        <begin position="294"/>
        <end position="317"/>
    </location>
</feature>
<dbReference type="OrthoDB" id="2934570at2"/>
<feature type="transmembrane region" description="Helical" evidence="6">
    <location>
        <begin position="659"/>
        <end position="687"/>
    </location>
</feature>
<evidence type="ECO:0000256" key="2">
    <source>
        <dbReference type="ARBA" id="ARBA00022475"/>
    </source>
</evidence>
<proteinExistence type="predicted"/>
<dbReference type="PANTHER" id="PTHR30287:SF1">
    <property type="entry name" value="INNER MEMBRANE PROTEIN"/>
    <property type="match status" value="1"/>
</dbReference>
<feature type="transmembrane region" description="Helical" evidence="6">
    <location>
        <begin position="21"/>
        <end position="42"/>
    </location>
</feature>
<dbReference type="InterPro" id="IPR003838">
    <property type="entry name" value="ABC3_permease_C"/>
</dbReference>
<evidence type="ECO:0000256" key="4">
    <source>
        <dbReference type="ARBA" id="ARBA00022989"/>
    </source>
</evidence>
<dbReference type="EMBL" id="FQXJ01000037">
    <property type="protein sequence ID" value="SHJ09900.1"/>
    <property type="molecule type" value="Genomic_DNA"/>
</dbReference>
<feature type="domain" description="ABC3 transporter permease C-terminal" evidence="7">
    <location>
        <begin position="619"/>
        <end position="736"/>
    </location>
</feature>
<evidence type="ECO:0000313" key="8">
    <source>
        <dbReference type="EMBL" id="SHJ09900.1"/>
    </source>
</evidence>
<feature type="transmembrane region" description="Helical" evidence="6">
    <location>
        <begin position="413"/>
        <end position="431"/>
    </location>
</feature>
<feature type="transmembrane region" description="Helical" evidence="6">
    <location>
        <begin position="707"/>
        <end position="728"/>
    </location>
</feature>